<evidence type="ECO:0000313" key="5">
    <source>
        <dbReference type="Proteomes" id="UP000033115"/>
    </source>
</evidence>
<dbReference type="Pfam" id="PF03358">
    <property type="entry name" value="FMN_red"/>
    <property type="match status" value="1"/>
</dbReference>
<dbReference type="KEGG" id="csq:CSCA_1016"/>
<feature type="domain" description="NADPH-dependent FMN reductase-like" evidence="3">
    <location>
        <begin position="5"/>
        <end position="124"/>
    </location>
</feature>
<gene>
    <name evidence="4" type="ORF">CSCA_1016</name>
</gene>
<sequence>MKKKNVLVLTGSPRKNGNSDKMADAFIKGALSVGHKVIKFETARKKIAGCNACGTCWIKGKPCSFQDDFDELTPSLESADMLVICTPLYWFSFPTYIKAAIDKMNAYLKENCKHHLKIKESILLTCGADEGMKIFDGIIVTYKQIVSYMNWENRGVLTVPNVKEKGDIEKTGALWKAEKLGKSI</sequence>
<proteinExistence type="predicted"/>
<evidence type="ECO:0000259" key="3">
    <source>
        <dbReference type="Pfam" id="PF03358"/>
    </source>
</evidence>
<dbReference type="SUPFAM" id="SSF52218">
    <property type="entry name" value="Flavoproteins"/>
    <property type="match status" value="1"/>
</dbReference>
<dbReference type="Gene3D" id="3.40.50.360">
    <property type="match status" value="1"/>
</dbReference>
<dbReference type="InterPro" id="IPR029039">
    <property type="entry name" value="Flavoprotein-like_sf"/>
</dbReference>
<dbReference type="PANTHER" id="PTHR43278:SF2">
    <property type="entry name" value="IRON-SULFUR FLAVOPROTEIN"/>
    <property type="match status" value="1"/>
</dbReference>
<name>A0A0E3GQ87_CLOSL</name>
<protein>
    <submittedName>
        <fullName evidence="4">NAD(P)H dehydrogenase (Quinone)</fullName>
    </submittedName>
</protein>
<organism evidence="4 5">
    <name type="scientific">Clostridium scatologenes</name>
    <dbReference type="NCBI Taxonomy" id="1548"/>
    <lineage>
        <taxon>Bacteria</taxon>
        <taxon>Bacillati</taxon>
        <taxon>Bacillota</taxon>
        <taxon>Clostridia</taxon>
        <taxon>Eubacteriales</taxon>
        <taxon>Clostridiaceae</taxon>
        <taxon>Clostridium</taxon>
    </lineage>
</organism>
<dbReference type="EMBL" id="CP009933">
    <property type="protein sequence ID" value="AKA68141.1"/>
    <property type="molecule type" value="Genomic_DNA"/>
</dbReference>
<dbReference type="AlphaFoldDB" id="A0A0E3GQ87"/>
<evidence type="ECO:0000256" key="2">
    <source>
        <dbReference type="ARBA" id="ARBA00022643"/>
    </source>
</evidence>
<keyword evidence="1" id="KW-0285">Flavoprotein</keyword>
<evidence type="ECO:0000256" key="1">
    <source>
        <dbReference type="ARBA" id="ARBA00022630"/>
    </source>
</evidence>
<dbReference type="PANTHER" id="PTHR43278">
    <property type="entry name" value="NAD(P)H-DEPENDENT FMN-CONTAINING OXIDOREDUCTASE YWQN-RELATED"/>
    <property type="match status" value="1"/>
</dbReference>
<dbReference type="InterPro" id="IPR005025">
    <property type="entry name" value="FMN_Rdtase-like_dom"/>
</dbReference>
<accession>A0A0E3GQ87</accession>
<dbReference type="GO" id="GO:0016491">
    <property type="term" value="F:oxidoreductase activity"/>
    <property type="evidence" value="ECO:0007669"/>
    <property type="project" value="InterPro"/>
</dbReference>
<dbReference type="InterPro" id="IPR051796">
    <property type="entry name" value="ISF_SsuE-like"/>
</dbReference>
<reference evidence="4 5" key="1">
    <citation type="journal article" date="2015" name="J. Biotechnol.">
        <title>Complete genome sequence of a malodorant-producing acetogen, Clostridium scatologenes ATCC 25775(T).</title>
        <authorList>
            <person name="Zhu Z."/>
            <person name="Guo T."/>
            <person name="Zheng H."/>
            <person name="Song T."/>
            <person name="Ouyang P."/>
            <person name="Xie J."/>
        </authorList>
    </citation>
    <scope>NUCLEOTIDE SEQUENCE [LARGE SCALE GENOMIC DNA]</scope>
    <source>
        <strain evidence="4 5">ATCC 25775</strain>
    </source>
</reference>
<dbReference type="STRING" id="1548.CSCA_1016"/>
<dbReference type="HOGENOM" id="CLU_050993_6_1_9"/>
<dbReference type="Proteomes" id="UP000033115">
    <property type="component" value="Chromosome"/>
</dbReference>
<keyword evidence="2" id="KW-0288">FMN</keyword>
<keyword evidence="5" id="KW-1185">Reference proteome</keyword>
<evidence type="ECO:0000313" key="4">
    <source>
        <dbReference type="EMBL" id="AKA68141.1"/>
    </source>
</evidence>
<dbReference type="RefSeq" id="WP_029159632.1">
    <property type="nucleotide sequence ID" value="NZ_CP009933.1"/>
</dbReference>